<reference evidence="2 3" key="1">
    <citation type="journal article" date="2015" name="Genome Biol. Evol.">
        <title>Comparative Genomics of a Bacterivorous Green Alga Reveals Evolutionary Causalities and Consequences of Phago-Mixotrophic Mode of Nutrition.</title>
        <authorList>
            <person name="Burns J.A."/>
            <person name="Paasch A."/>
            <person name="Narechania A."/>
            <person name="Kim E."/>
        </authorList>
    </citation>
    <scope>NUCLEOTIDE SEQUENCE [LARGE SCALE GENOMIC DNA]</scope>
    <source>
        <strain evidence="2 3">PLY_AMNH</strain>
    </source>
</reference>
<dbReference type="GO" id="GO:0005930">
    <property type="term" value="C:axoneme"/>
    <property type="evidence" value="ECO:0007669"/>
    <property type="project" value="UniProtKB-SubCell"/>
</dbReference>
<proteinExistence type="predicted"/>
<keyword evidence="3" id="KW-1185">Reference proteome</keyword>
<protein>
    <submittedName>
        <fullName evidence="2">Uncharacterized protein</fullName>
    </submittedName>
</protein>
<evidence type="ECO:0000256" key="1">
    <source>
        <dbReference type="ARBA" id="ARBA00004430"/>
    </source>
</evidence>
<dbReference type="Proteomes" id="UP001190700">
    <property type="component" value="Unassembled WGS sequence"/>
</dbReference>
<comment type="subcellular location">
    <subcellularLocation>
        <location evidence="1">Cytoplasm</location>
        <location evidence="1">Cytoskeleton</location>
        <location evidence="1">Cilium axoneme</location>
    </subcellularLocation>
</comment>
<evidence type="ECO:0000313" key="3">
    <source>
        <dbReference type="Proteomes" id="UP001190700"/>
    </source>
</evidence>
<name>A0AAE0F8V8_9CHLO</name>
<dbReference type="AlphaFoldDB" id="A0AAE0F8V8"/>
<accession>A0AAE0F8V8</accession>
<comment type="caution">
    <text evidence="2">The sequence shown here is derived from an EMBL/GenBank/DDBJ whole genome shotgun (WGS) entry which is preliminary data.</text>
</comment>
<dbReference type="SUPFAM" id="SSF52058">
    <property type="entry name" value="L domain-like"/>
    <property type="match status" value="1"/>
</dbReference>
<evidence type="ECO:0000313" key="2">
    <source>
        <dbReference type="EMBL" id="KAK3255164.1"/>
    </source>
</evidence>
<dbReference type="EMBL" id="LGRX02022860">
    <property type="protein sequence ID" value="KAK3255164.1"/>
    <property type="molecule type" value="Genomic_DNA"/>
</dbReference>
<gene>
    <name evidence="2" type="ORF">CYMTET_35637</name>
</gene>
<organism evidence="2 3">
    <name type="scientific">Cymbomonas tetramitiformis</name>
    <dbReference type="NCBI Taxonomy" id="36881"/>
    <lineage>
        <taxon>Eukaryota</taxon>
        <taxon>Viridiplantae</taxon>
        <taxon>Chlorophyta</taxon>
        <taxon>Pyramimonadophyceae</taxon>
        <taxon>Pyramimonadales</taxon>
        <taxon>Pyramimonadaceae</taxon>
        <taxon>Cymbomonas</taxon>
    </lineage>
</organism>
<dbReference type="Gene3D" id="3.80.10.10">
    <property type="entry name" value="Ribonuclease Inhibitor"/>
    <property type="match status" value="1"/>
</dbReference>
<dbReference type="InterPro" id="IPR032675">
    <property type="entry name" value="LRR_dom_sf"/>
</dbReference>
<sequence length="563" mass="63385">MSLAAHANAQWLETDVLRFATLRTLTSLRQTCRAFRDSESVRRRIVISTFARKLVVKSLKMHKMIECTQNRSQWTLRCLLIDDSLYAYASRDISVRFALRFITDPVADALAVRRELGKSAYDMWTLRLCLGGVPNAFEFSMCEHFSGRIECLQPRSTLNAAEASKITRQQFYAYATSLFEHRARRFQNLRSAVVRFQPMLHSETCARDCNASLLRAIVADSRLRCLAFENVSPRELAIESLADCNLASLRLHFSGESETDLTKLVETASALTKLTDLQLRTEATFSNTACLSKMTALKRLLLETNMYRSTSVERVRIPGTLVRLACLTLIGFTELDSASLADLPALTELRLVNCRHSAHSHHSFRLPGHPPLCLERYHIEHLEFGSWNFNLSGACMPCLSCIRDLTIDMVGTFEDKNGDVLRRAVGLQRLCLANMYELSHLGFLEDIPSLEELVLRNLADLRNVQGLTKTPVLKFLHVSGNILADDSFLLHVRAARALRTLSIVGLNELAAISVMNTADRLPGLERIIVTDEQAKIHRRCCERRKAPNSTLDTIVLCSVDASP</sequence>